<evidence type="ECO:0000256" key="1">
    <source>
        <dbReference type="SAM" id="SignalP"/>
    </source>
</evidence>
<keyword evidence="3" id="KW-1185">Reference proteome</keyword>
<sequence length="130" mass="15019">MKTLILALALLFTIQLSGQDPIMQKDHDALENVATKITKAYDDQIGLDGSQFVPFQKIVEEYLIREETIHKNFKGRQKLDLLYNLRKAESMEIRNVLTQPQFNLYKTIKPQIQPLAKINSKKDISDDTDK</sequence>
<feature type="chain" id="PRO_5040770875" evidence="1">
    <location>
        <begin position="19"/>
        <end position="130"/>
    </location>
</feature>
<dbReference type="Proteomes" id="UP001138894">
    <property type="component" value="Unassembled WGS sequence"/>
</dbReference>
<dbReference type="RefSeq" id="WP_218544658.1">
    <property type="nucleotide sequence ID" value="NZ_JAGSPD010000002.1"/>
</dbReference>
<feature type="signal peptide" evidence="1">
    <location>
        <begin position="1"/>
        <end position="18"/>
    </location>
</feature>
<dbReference type="EMBL" id="JAGSPD010000002">
    <property type="protein sequence ID" value="MBV7268110.1"/>
    <property type="molecule type" value="Genomic_DNA"/>
</dbReference>
<dbReference type="AlphaFoldDB" id="A0A9X1F664"/>
<reference evidence="2" key="1">
    <citation type="submission" date="2021-04" db="EMBL/GenBank/DDBJ databases">
        <authorList>
            <person name="Pira H."/>
            <person name="Risdian C."/>
            <person name="Wink J."/>
        </authorList>
    </citation>
    <scope>NUCLEOTIDE SEQUENCE</scope>
    <source>
        <strain evidence="2">WHY3</strain>
    </source>
</reference>
<evidence type="ECO:0000313" key="2">
    <source>
        <dbReference type="EMBL" id="MBV7268110.1"/>
    </source>
</evidence>
<keyword evidence="1" id="KW-0732">Signal</keyword>
<name>A0A9X1F664_9FLAO</name>
<proteinExistence type="predicted"/>
<comment type="caution">
    <text evidence="2">The sequence shown here is derived from an EMBL/GenBank/DDBJ whole genome shotgun (WGS) entry which is preliminary data.</text>
</comment>
<accession>A0A9X1F664</accession>
<evidence type="ECO:0000313" key="3">
    <source>
        <dbReference type="Proteomes" id="UP001138894"/>
    </source>
</evidence>
<gene>
    <name evidence="2" type="ORF">KCG49_02765</name>
</gene>
<protein>
    <submittedName>
        <fullName evidence="2">Uncharacterized protein</fullName>
    </submittedName>
</protein>
<organism evidence="2 3">
    <name type="scientific">Winogradskyella luteola</name>
    <dbReference type="NCBI Taxonomy" id="2828330"/>
    <lineage>
        <taxon>Bacteria</taxon>
        <taxon>Pseudomonadati</taxon>
        <taxon>Bacteroidota</taxon>
        <taxon>Flavobacteriia</taxon>
        <taxon>Flavobacteriales</taxon>
        <taxon>Flavobacteriaceae</taxon>
        <taxon>Winogradskyella</taxon>
    </lineage>
</organism>